<sequence length="481" mass="53652">MEREFDVAGFVDRLQDDGVLPDTCSMVAQPHPADLLAAFQNGERRLVYARYRDSPNAPAYFLVNGTAGDPALRKWVAENLECLISDCPDPRLSLVHRSRSGRRDGFAHRSGSGSHASEGLFHQQAKAMLIAWVDRQYPHINAVPEMPTPLRERRADVMLTWPDGRRAAVEVQYAALTVAAWERRHESYLAEGVTPIWLLGHSGPYLRSARPRSYELPESVAGQVQVQALHEAMTEAGAPVLWVNPLDQSIATPWVCTQVAGRKLAVSVSPGGDRRAHIRVDPLDACRLDPTRGLISPAMDHLARLRAAFADRLAQDATRPLPPPASPRVNAELISTDNAQREKILAQHEVWLASDVRAQFVRMFGEIPELFSKTHAEQDQIEAYPEMWRCILYQALIHGRRLQYLTYDDCFAVLDSHGIDQGPTRRTAIHSFLRHLEEQGILYMPRYGGGAVRIMVLRPLRTLAEGADVLHTDGSAPMTSS</sequence>
<reference evidence="2 3" key="1">
    <citation type="submission" date="2018-11" db="EMBL/GenBank/DDBJ databases">
        <title>Sequencing the genomes of 1000 actinobacteria strains.</title>
        <authorList>
            <person name="Klenk H.-P."/>
        </authorList>
    </citation>
    <scope>NUCLEOTIDE SEQUENCE [LARGE SCALE GENOMIC DNA]</scope>
    <source>
        <strain evidence="2 3">DSM 12652</strain>
    </source>
</reference>
<dbReference type="OrthoDB" id="4518752at2"/>
<evidence type="ECO:0000259" key="1">
    <source>
        <dbReference type="Pfam" id="PF06054"/>
    </source>
</evidence>
<feature type="domain" description="Competence protein CoiA nuclease-like" evidence="1">
    <location>
        <begin position="118"/>
        <end position="202"/>
    </location>
</feature>
<proteinExistence type="predicted"/>
<dbReference type="Pfam" id="PF06054">
    <property type="entry name" value="CoiA_nuc"/>
    <property type="match status" value="1"/>
</dbReference>
<keyword evidence="3" id="KW-1185">Reference proteome</keyword>
<evidence type="ECO:0000313" key="3">
    <source>
        <dbReference type="Proteomes" id="UP000281738"/>
    </source>
</evidence>
<name>A0A3N2CUA2_9ACTN</name>
<dbReference type="EMBL" id="RKHO01000001">
    <property type="protein sequence ID" value="ROR91110.1"/>
    <property type="molecule type" value="Genomic_DNA"/>
</dbReference>
<dbReference type="Proteomes" id="UP000281738">
    <property type="component" value="Unassembled WGS sequence"/>
</dbReference>
<comment type="caution">
    <text evidence="2">The sequence shown here is derived from an EMBL/GenBank/DDBJ whole genome shotgun (WGS) entry which is preliminary data.</text>
</comment>
<dbReference type="InterPro" id="IPR010330">
    <property type="entry name" value="CoiA_nuc"/>
</dbReference>
<gene>
    <name evidence="2" type="ORF">EDD33_1971</name>
</gene>
<dbReference type="AlphaFoldDB" id="A0A3N2CUA2"/>
<accession>A0A3N2CUA2</accession>
<dbReference type="RefSeq" id="WP_123390480.1">
    <property type="nucleotide sequence ID" value="NZ_RKHO01000001.1"/>
</dbReference>
<evidence type="ECO:0000313" key="2">
    <source>
        <dbReference type="EMBL" id="ROR91110.1"/>
    </source>
</evidence>
<organism evidence="2 3">
    <name type="scientific">Nocardioides aurantiacus</name>
    <dbReference type="NCBI Taxonomy" id="86796"/>
    <lineage>
        <taxon>Bacteria</taxon>
        <taxon>Bacillati</taxon>
        <taxon>Actinomycetota</taxon>
        <taxon>Actinomycetes</taxon>
        <taxon>Propionibacteriales</taxon>
        <taxon>Nocardioidaceae</taxon>
        <taxon>Nocardioides</taxon>
    </lineage>
</organism>
<protein>
    <submittedName>
        <fullName evidence="2">Competence protein CoiA-like protein</fullName>
    </submittedName>
</protein>